<dbReference type="RefSeq" id="WP_033519668.1">
    <property type="nucleotide sequence ID" value="NZ_CAJPMS010000018.1"/>
</dbReference>
<keyword evidence="4 7" id="KW-0456">Lyase</keyword>
<dbReference type="InterPro" id="IPR004839">
    <property type="entry name" value="Aminotransferase_I/II_large"/>
</dbReference>
<dbReference type="Proteomes" id="UP000029033">
    <property type="component" value="Unassembled WGS sequence"/>
</dbReference>
<dbReference type="Gene3D" id="3.40.640.10">
    <property type="entry name" value="Type I PLP-dependent aspartate aminotransferase-like (Major domain)"/>
    <property type="match status" value="1"/>
</dbReference>
<dbReference type="InterPro" id="IPR027619">
    <property type="entry name" value="C-S_lyase_PatB-like"/>
</dbReference>
<dbReference type="Pfam" id="PF00155">
    <property type="entry name" value="Aminotran_1_2"/>
    <property type="match status" value="1"/>
</dbReference>
<dbReference type="GO" id="GO:0030170">
    <property type="term" value="F:pyridoxal phosphate binding"/>
    <property type="evidence" value="ECO:0007669"/>
    <property type="project" value="InterPro"/>
</dbReference>
<dbReference type="PANTHER" id="PTHR43525">
    <property type="entry name" value="PROTEIN MALY"/>
    <property type="match status" value="1"/>
</dbReference>
<dbReference type="InterPro" id="IPR015421">
    <property type="entry name" value="PyrdxlP-dep_Trfase_major"/>
</dbReference>
<dbReference type="PANTHER" id="PTHR43525:SF1">
    <property type="entry name" value="PROTEIN MALY"/>
    <property type="match status" value="1"/>
</dbReference>
<dbReference type="GO" id="GO:0047804">
    <property type="term" value="F:cysteine-S-conjugate beta-lyase activity"/>
    <property type="evidence" value="ECO:0007669"/>
    <property type="project" value="UniProtKB-EC"/>
</dbReference>
<evidence type="ECO:0000313" key="7">
    <source>
        <dbReference type="EMBL" id="KFI94820.1"/>
    </source>
</evidence>
<evidence type="ECO:0000256" key="1">
    <source>
        <dbReference type="ARBA" id="ARBA00001933"/>
    </source>
</evidence>
<evidence type="ECO:0000256" key="3">
    <source>
        <dbReference type="ARBA" id="ARBA00022898"/>
    </source>
</evidence>
<dbReference type="EMBL" id="JGZO01000005">
    <property type="protein sequence ID" value="KFI94820.1"/>
    <property type="molecule type" value="Genomic_DNA"/>
</dbReference>
<organism evidence="7 8">
    <name type="scientific">Bifidobacterium scardovii</name>
    <dbReference type="NCBI Taxonomy" id="158787"/>
    <lineage>
        <taxon>Bacteria</taxon>
        <taxon>Bacillati</taxon>
        <taxon>Actinomycetota</taxon>
        <taxon>Actinomycetes</taxon>
        <taxon>Bifidobacteriales</taxon>
        <taxon>Bifidobacteriaceae</taxon>
        <taxon>Bifidobacterium</taxon>
    </lineage>
</organism>
<evidence type="ECO:0000256" key="4">
    <source>
        <dbReference type="ARBA" id="ARBA00023239"/>
    </source>
</evidence>
<protein>
    <recommendedName>
        <fullName evidence="2">cysteine-S-conjugate beta-lyase</fullName>
        <ecNumber evidence="2">4.4.1.13</ecNumber>
    </recommendedName>
</protein>
<dbReference type="OrthoDB" id="3224382at2"/>
<dbReference type="InterPro" id="IPR015422">
    <property type="entry name" value="PyrdxlP-dep_Trfase_small"/>
</dbReference>
<dbReference type="InterPro" id="IPR051798">
    <property type="entry name" value="Class-II_PLP-Dep_Aminotrans"/>
</dbReference>
<dbReference type="NCBIfam" id="TIGR04350">
    <property type="entry name" value="C_S_lyase_PatB"/>
    <property type="match status" value="1"/>
</dbReference>
<evidence type="ECO:0000313" key="8">
    <source>
        <dbReference type="Proteomes" id="UP000029033"/>
    </source>
</evidence>
<dbReference type="CDD" id="cd00609">
    <property type="entry name" value="AAT_like"/>
    <property type="match status" value="1"/>
</dbReference>
<comment type="similarity">
    <text evidence="5">Belongs to the class-II pyridoxal-phosphate-dependent aminotransferase family. MalY/PatB cystathionine beta-lyase subfamily.</text>
</comment>
<gene>
    <name evidence="7" type="ORF">BSCA_1465</name>
</gene>
<evidence type="ECO:0000256" key="5">
    <source>
        <dbReference type="ARBA" id="ARBA00037974"/>
    </source>
</evidence>
<sequence>MYDFETLVDRRHTTSVKWHMIEEDMGAGNDDVIAMSVADMEFKPAPEIVDALVHAAQTDIFGYDYATDAYFDALVGWMDRRHHWRIRPEWVSLSDGVMPAVNTALRAVTHPGDKVIIQGPVYYPFTAAAEHNGLTILNNQLIMDEAGHYTMDFDDLAAKAADPRCTAIMLCNPHNPVGRVWSADELRRLGDICIDNGVTVLADEIHADFSYPGHPVTMYGTLGERYAQHCFEFTAPTKTFNLAGLLCSNVITANPELKRAFDVAAENIAGLTVSHFGLIACQAAYNTAEPWLDELMEVLAGNLALLRDFAAATPGVTLVEPEGTYLAWLDCRGLGFGCCCELRDFMRNEARVYFDEGVLFGDAGSGFERVNLACPRPMLATVLERIGKAIAARGERNER</sequence>
<reference evidence="7 8" key="1">
    <citation type="submission" date="2014-03" db="EMBL/GenBank/DDBJ databases">
        <title>Genomics of Bifidobacteria.</title>
        <authorList>
            <person name="Ventura M."/>
            <person name="Milani C."/>
            <person name="Lugli G.A."/>
        </authorList>
    </citation>
    <scope>NUCLEOTIDE SEQUENCE [LARGE SCALE GENOMIC DNA]</scope>
    <source>
        <strain evidence="7 8">LMG 21589</strain>
    </source>
</reference>
<dbReference type="GeneID" id="85166123"/>
<name>A0A087DH20_9BIFI</name>
<dbReference type="SUPFAM" id="SSF53383">
    <property type="entry name" value="PLP-dependent transferases"/>
    <property type="match status" value="1"/>
</dbReference>
<dbReference type="EC" id="4.4.1.13" evidence="2"/>
<keyword evidence="8" id="KW-1185">Reference proteome</keyword>
<dbReference type="eggNOG" id="COG1168">
    <property type="taxonomic scope" value="Bacteria"/>
</dbReference>
<dbReference type="AlphaFoldDB" id="A0A087DH20"/>
<dbReference type="STRING" id="158787.BSCA_1465"/>
<comment type="caution">
    <text evidence="7">The sequence shown here is derived from an EMBL/GenBank/DDBJ whole genome shotgun (WGS) entry which is preliminary data.</text>
</comment>
<comment type="cofactor">
    <cofactor evidence="1">
        <name>pyridoxal 5'-phosphate</name>
        <dbReference type="ChEBI" id="CHEBI:597326"/>
    </cofactor>
</comment>
<evidence type="ECO:0000256" key="2">
    <source>
        <dbReference type="ARBA" id="ARBA00012224"/>
    </source>
</evidence>
<dbReference type="InterPro" id="IPR015424">
    <property type="entry name" value="PyrdxlP-dep_Trfase"/>
</dbReference>
<accession>A0A087DH20</accession>
<evidence type="ECO:0000259" key="6">
    <source>
        <dbReference type="Pfam" id="PF00155"/>
    </source>
</evidence>
<feature type="domain" description="Aminotransferase class I/classII large" evidence="6">
    <location>
        <begin position="31"/>
        <end position="386"/>
    </location>
</feature>
<keyword evidence="3" id="KW-0663">Pyridoxal phosphate</keyword>
<proteinExistence type="inferred from homology"/>
<dbReference type="Gene3D" id="3.90.1150.10">
    <property type="entry name" value="Aspartate Aminotransferase, domain 1"/>
    <property type="match status" value="1"/>
</dbReference>